<dbReference type="EMBL" id="CAJNJA010042463">
    <property type="protein sequence ID" value="CAE7784220.1"/>
    <property type="molecule type" value="Genomic_DNA"/>
</dbReference>
<reference evidence="1" key="1">
    <citation type="submission" date="2021-02" db="EMBL/GenBank/DDBJ databases">
        <authorList>
            <person name="Dougan E. K."/>
            <person name="Rhodes N."/>
            <person name="Thang M."/>
            <person name="Chan C."/>
        </authorList>
    </citation>
    <scope>NUCLEOTIDE SEQUENCE</scope>
</reference>
<organism evidence="1 2">
    <name type="scientific">Symbiodinium necroappetens</name>
    <dbReference type="NCBI Taxonomy" id="1628268"/>
    <lineage>
        <taxon>Eukaryota</taxon>
        <taxon>Sar</taxon>
        <taxon>Alveolata</taxon>
        <taxon>Dinophyceae</taxon>
        <taxon>Suessiales</taxon>
        <taxon>Symbiodiniaceae</taxon>
        <taxon>Symbiodinium</taxon>
    </lineage>
</organism>
<dbReference type="Proteomes" id="UP000601435">
    <property type="component" value="Unassembled WGS sequence"/>
</dbReference>
<protein>
    <submittedName>
        <fullName evidence="1">Uncharacterized protein</fullName>
    </submittedName>
</protein>
<evidence type="ECO:0000313" key="1">
    <source>
        <dbReference type="EMBL" id="CAE7784220.1"/>
    </source>
</evidence>
<name>A0A812YMZ6_9DINO</name>
<dbReference type="AlphaFoldDB" id="A0A812YMZ6"/>
<keyword evidence="2" id="KW-1185">Reference proteome</keyword>
<dbReference type="OrthoDB" id="10621946at2759"/>
<sequence>EMTHHALIASIRIIRHFHLPRPAVQQNANYAVKDLDNAYRRNDPRIQALQQQIQRRLLDAATPTAETLNHMLIQEVTNIFPTQSRGKQGRGRSTAVLRVFFLAWREQLTLPDGEGGSVTSLPTQVYHMWQRRRDLLKSRLYDASGIIRTWKWIVLYLKAGRQSKQFHAQNQRALTLGNLQLAEKAAQHHNTKRLFGIVKRMIPWKPKPRIMLRHPDGTPMSLLQEHKALVQHCTQLFAPDAEPPRRPGTRLTLPLTEAEWRVQLQRTPIGKAVPADHSVE</sequence>
<comment type="caution">
    <text evidence="1">The sequence shown here is derived from an EMBL/GenBank/DDBJ whole genome shotgun (WGS) entry which is preliminary data.</text>
</comment>
<gene>
    <name evidence="1" type="ORF">SNEC2469_LOCUS23001</name>
</gene>
<proteinExistence type="predicted"/>
<feature type="non-terminal residue" evidence="1">
    <location>
        <position position="1"/>
    </location>
</feature>
<evidence type="ECO:0000313" key="2">
    <source>
        <dbReference type="Proteomes" id="UP000601435"/>
    </source>
</evidence>
<feature type="non-terminal residue" evidence="1">
    <location>
        <position position="280"/>
    </location>
</feature>
<accession>A0A812YMZ6</accession>